<proteinExistence type="predicted"/>
<gene>
    <name evidence="1" type="ORF">SDC9_64965</name>
</gene>
<organism evidence="1">
    <name type="scientific">bioreactor metagenome</name>
    <dbReference type="NCBI Taxonomy" id="1076179"/>
    <lineage>
        <taxon>unclassified sequences</taxon>
        <taxon>metagenomes</taxon>
        <taxon>ecological metagenomes</taxon>
    </lineage>
</organism>
<reference evidence="1" key="1">
    <citation type="submission" date="2019-08" db="EMBL/GenBank/DDBJ databases">
        <authorList>
            <person name="Kucharzyk K."/>
            <person name="Murdoch R.W."/>
            <person name="Higgins S."/>
            <person name="Loffler F."/>
        </authorList>
    </citation>
    <scope>NUCLEOTIDE SEQUENCE</scope>
</reference>
<accession>A0A644XW72</accession>
<dbReference type="AlphaFoldDB" id="A0A644XW72"/>
<name>A0A644XW72_9ZZZZ</name>
<evidence type="ECO:0000313" key="1">
    <source>
        <dbReference type="EMBL" id="MPM18553.1"/>
    </source>
</evidence>
<protein>
    <submittedName>
        <fullName evidence="1">Uncharacterized protein</fullName>
    </submittedName>
</protein>
<dbReference type="EMBL" id="VSSQ01003007">
    <property type="protein sequence ID" value="MPM18553.1"/>
    <property type="molecule type" value="Genomic_DNA"/>
</dbReference>
<comment type="caution">
    <text evidence="1">The sequence shown here is derived from an EMBL/GenBank/DDBJ whole genome shotgun (WGS) entry which is preliminary data.</text>
</comment>
<sequence>MEEHLKPLALSPENLVKVLVRSGCRIMTMELLQRDIDAGMPVNADGTINLINYMAWMIKEINGDGNESEPAQAD</sequence>